<dbReference type="GO" id="GO:0003723">
    <property type="term" value="F:RNA binding"/>
    <property type="evidence" value="ECO:0007669"/>
    <property type="project" value="InterPro"/>
</dbReference>
<dbReference type="Pfam" id="PF20431">
    <property type="entry name" value="E_motif"/>
    <property type="match status" value="1"/>
</dbReference>
<dbReference type="Gene3D" id="1.10.630.10">
    <property type="entry name" value="Cytochrome P450"/>
    <property type="match status" value="1"/>
</dbReference>
<dbReference type="PRINTS" id="PR00463">
    <property type="entry name" value="EP450I"/>
</dbReference>
<dbReference type="EMBL" id="JACXVP010000004">
    <property type="protein sequence ID" value="KAG5612081.1"/>
    <property type="molecule type" value="Genomic_DNA"/>
</dbReference>
<dbReference type="InterPro" id="IPR002885">
    <property type="entry name" value="PPR_rpt"/>
</dbReference>
<dbReference type="PRINTS" id="PR00385">
    <property type="entry name" value="P450"/>
</dbReference>
<dbReference type="InterPro" id="IPR002401">
    <property type="entry name" value="Cyt_P450_E_grp-I"/>
</dbReference>
<evidence type="ECO:0000256" key="3">
    <source>
        <dbReference type="PROSITE-ProRule" id="PRU00708"/>
    </source>
</evidence>
<evidence type="ECO:0000256" key="1">
    <source>
        <dbReference type="ARBA" id="ARBA00022737"/>
    </source>
</evidence>
<dbReference type="GO" id="GO:0020037">
    <property type="term" value="F:heme binding"/>
    <property type="evidence" value="ECO:0007669"/>
    <property type="project" value="InterPro"/>
</dbReference>
<name>A0A9J5ZGM7_SOLCO</name>
<dbReference type="Pfam" id="PF00067">
    <property type="entry name" value="p450"/>
    <property type="match status" value="1"/>
</dbReference>
<dbReference type="InterPro" id="IPR036396">
    <property type="entry name" value="Cyt_P450_sf"/>
</dbReference>
<keyword evidence="1" id="KW-0677">Repeat</keyword>
<evidence type="ECO:0008006" key="6">
    <source>
        <dbReference type="Google" id="ProtNLM"/>
    </source>
</evidence>
<dbReference type="GO" id="GO:0005506">
    <property type="term" value="F:iron ion binding"/>
    <property type="evidence" value="ECO:0007669"/>
    <property type="project" value="InterPro"/>
</dbReference>
<dbReference type="SUPFAM" id="SSF48264">
    <property type="entry name" value="Cytochrome P450"/>
    <property type="match status" value="1"/>
</dbReference>
<dbReference type="Pfam" id="PF01535">
    <property type="entry name" value="PPR"/>
    <property type="match status" value="5"/>
</dbReference>
<evidence type="ECO:0000313" key="5">
    <source>
        <dbReference type="Proteomes" id="UP000824120"/>
    </source>
</evidence>
<comment type="caution">
    <text evidence="4">The sequence shown here is derived from an EMBL/GenBank/DDBJ whole genome shotgun (WGS) entry which is preliminary data.</text>
</comment>
<accession>A0A9J5ZGM7</accession>
<reference evidence="4 5" key="1">
    <citation type="submission" date="2020-09" db="EMBL/GenBank/DDBJ databases">
        <title>De no assembly of potato wild relative species, Solanum commersonii.</title>
        <authorList>
            <person name="Cho K."/>
        </authorList>
    </citation>
    <scope>NUCLEOTIDE SEQUENCE [LARGE SCALE GENOMIC DNA]</scope>
    <source>
        <strain evidence="4">LZ3.2</strain>
        <tissue evidence="4">Leaf</tissue>
    </source>
</reference>
<dbReference type="InterPro" id="IPR046960">
    <property type="entry name" value="PPR_At4g14850-like_plant"/>
</dbReference>
<dbReference type="FunFam" id="1.25.40.10:FF:000242">
    <property type="entry name" value="Pentatricopeptide repeat-containing protein"/>
    <property type="match status" value="1"/>
</dbReference>
<sequence length="649" mass="73408">MVKSLASIRQEEILNLISSLRSSTPDSLTNLSNKIFWFTNTVTCKKYNGESGSEDFVDALLRVMESEEFGPSITNQNIKAVILDMFLAGTETASTTLIWAFLELIKNPRVMEKAQLEVRERLNGKKTFNDTDLEELNYLQFVIKETLRLHPLVPLLVPRECREETKISGYTIPVKSKVLVNAWSIGRRMCPDMLFGLVNVAHPLSQVLYHFDWKVPDGVNPNDLDTIETEGLTARRKNDLYLIATPFGLLIKQSQNSSSSWWNILIRNYATGENCSHSEAIRFFVEMRRSGAASDEFTYPFLFKACSSFLGLKEGKQIHCDVIKMGICNNVYVQNTLIHFYGSCKKIVDAYKVFDVMSLRTVVTWNSIISACVGSCWYYDAIEIFRLMRKCGVQPDETTMVILLSACAELGDLILGKWIHCQVIEQGMYVNCQLGTSLIDMYAKCGAVDYARLIFDRIGERNVWTWSAMILGLAQHGFAAHALKLFSKMKDCSVKPNYVSFLGVLCACSHVGMVEEGHRLFQEMESLHSIKPMMAHYGAMVDIFSRAGRLDAAYKFIVDMPIEADAVIWRTLLSACHIHDLSDYTGVGERVRKRLLGLEPKRSGNLVMVANKYAETGLWEKAAKLRSGMKERRLKKIAGESCVSVFQNR</sequence>
<dbReference type="InterPro" id="IPR001128">
    <property type="entry name" value="Cyt_P450"/>
</dbReference>
<keyword evidence="2" id="KW-0560">Oxidoreductase</keyword>
<dbReference type="Gene3D" id="1.25.40.10">
    <property type="entry name" value="Tetratricopeptide repeat domain"/>
    <property type="match status" value="2"/>
</dbReference>
<dbReference type="GO" id="GO:0016705">
    <property type="term" value="F:oxidoreductase activity, acting on paired donors, with incorporation or reduction of molecular oxygen"/>
    <property type="evidence" value="ECO:0007669"/>
    <property type="project" value="InterPro"/>
</dbReference>
<dbReference type="PANTHER" id="PTHR47926:SF347">
    <property type="entry name" value="PENTATRICOPEPTIDE REPEAT-CONTAINING PROTEIN"/>
    <property type="match status" value="1"/>
</dbReference>
<dbReference type="PANTHER" id="PTHR47926">
    <property type="entry name" value="PENTATRICOPEPTIDE REPEAT-CONTAINING PROTEIN"/>
    <property type="match status" value="1"/>
</dbReference>
<dbReference type="Proteomes" id="UP000824120">
    <property type="component" value="Chromosome 4"/>
</dbReference>
<dbReference type="FunFam" id="1.25.40.10:FF:000427">
    <property type="entry name" value="Pentatricopeptide repeat-containing protein chloroplastic"/>
    <property type="match status" value="1"/>
</dbReference>
<dbReference type="NCBIfam" id="TIGR00756">
    <property type="entry name" value="PPR"/>
    <property type="match status" value="3"/>
</dbReference>
<dbReference type="AlphaFoldDB" id="A0A9J5ZGM7"/>
<feature type="repeat" description="PPR" evidence="3">
    <location>
        <begin position="361"/>
        <end position="395"/>
    </location>
</feature>
<dbReference type="OrthoDB" id="622408at2759"/>
<dbReference type="Pfam" id="PF13041">
    <property type="entry name" value="PPR_2"/>
    <property type="match status" value="1"/>
</dbReference>
<dbReference type="GO" id="GO:0004497">
    <property type="term" value="F:monooxygenase activity"/>
    <property type="evidence" value="ECO:0007669"/>
    <property type="project" value="InterPro"/>
</dbReference>
<dbReference type="GO" id="GO:0009451">
    <property type="term" value="P:RNA modification"/>
    <property type="evidence" value="ECO:0007669"/>
    <property type="project" value="InterPro"/>
</dbReference>
<dbReference type="InterPro" id="IPR011990">
    <property type="entry name" value="TPR-like_helical_dom_sf"/>
</dbReference>
<keyword evidence="5" id="KW-1185">Reference proteome</keyword>
<dbReference type="PROSITE" id="PS51375">
    <property type="entry name" value="PPR"/>
    <property type="match status" value="2"/>
</dbReference>
<gene>
    <name evidence="4" type="ORF">H5410_023362</name>
</gene>
<evidence type="ECO:0000313" key="4">
    <source>
        <dbReference type="EMBL" id="KAG5612081.1"/>
    </source>
</evidence>
<organism evidence="4 5">
    <name type="scientific">Solanum commersonii</name>
    <name type="common">Commerson's wild potato</name>
    <name type="synonym">Commerson's nightshade</name>
    <dbReference type="NCBI Taxonomy" id="4109"/>
    <lineage>
        <taxon>Eukaryota</taxon>
        <taxon>Viridiplantae</taxon>
        <taxon>Streptophyta</taxon>
        <taxon>Embryophyta</taxon>
        <taxon>Tracheophyta</taxon>
        <taxon>Spermatophyta</taxon>
        <taxon>Magnoliopsida</taxon>
        <taxon>eudicotyledons</taxon>
        <taxon>Gunneridae</taxon>
        <taxon>Pentapetalae</taxon>
        <taxon>asterids</taxon>
        <taxon>lamiids</taxon>
        <taxon>Solanales</taxon>
        <taxon>Solanaceae</taxon>
        <taxon>Solanoideae</taxon>
        <taxon>Solaneae</taxon>
        <taxon>Solanum</taxon>
    </lineage>
</organism>
<feature type="repeat" description="PPR" evidence="3">
    <location>
        <begin position="462"/>
        <end position="496"/>
    </location>
</feature>
<evidence type="ECO:0000256" key="2">
    <source>
        <dbReference type="ARBA" id="ARBA00023002"/>
    </source>
</evidence>
<dbReference type="InterPro" id="IPR046848">
    <property type="entry name" value="E_motif"/>
</dbReference>
<protein>
    <recommendedName>
        <fullName evidence="6">Pentatricopeptide repeat-containing protein</fullName>
    </recommendedName>
</protein>
<proteinExistence type="predicted"/>